<feature type="domain" description="PknH-like extracellular" evidence="2">
    <location>
        <begin position="99"/>
        <end position="281"/>
    </location>
</feature>
<evidence type="ECO:0000259" key="2">
    <source>
        <dbReference type="Pfam" id="PF14032"/>
    </source>
</evidence>
<proteinExistence type="predicted"/>
<accession>A0A4P7SLY6</accession>
<feature type="region of interest" description="Disordered" evidence="1">
    <location>
        <begin position="1"/>
        <end position="26"/>
    </location>
</feature>
<evidence type="ECO:0000313" key="4">
    <source>
        <dbReference type="Proteomes" id="UP000296469"/>
    </source>
</evidence>
<dbReference type="InterPro" id="IPR026954">
    <property type="entry name" value="PknH-like_Extracell"/>
</dbReference>
<dbReference type="Pfam" id="PF14032">
    <property type="entry name" value="PknH_C"/>
    <property type="match status" value="1"/>
</dbReference>
<dbReference type="AlphaFoldDB" id="A0A4P7SLY6"/>
<feature type="compositionally biased region" description="Low complexity" evidence="1">
    <location>
        <begin position="81"/>
        <end position="96"/>
    </location>
</feature>
<feature type="region of interest" description="Disordered" evidence="1">
    <location>
        <begin position="60"/>
        <end position="96"/>
    </location>
</feature>
<dbReference type="KEGG" id="celz:E5225_12175"/>
<dbReference type="Gene3D" id="3.40.1000.70">
    <property type="entry name" value="PknH-like extracellular domain"/>
    <property type="match status" value="1"/>
</dbReference>
<dbReference type="InterPro" id="IPR038232">
    <property type="entry name" value="PknH-like_Extracell_sf"/>
</dbReference>
<dbReference type="OrthoDB" id="4823468at2"/>
<dbReference type="Proteomes" id="UP000296469">
    <property type="component" value="Chromosome"/>
</dbReference>
<feature type="compositionally biased region" description="Low complexity" evidence="1">
    <location>
        <begin position="64"/>
        <end position="73"/>
    </location>
</feature>
<name>A0A4P7SLY6_9CELL</name>
<protein>
    <recommendedName>
        <fullName evidence="2">PknH-like extracellular domain-containing protein</fullName>
    </recommendedName>
</protein>
<evidence type="ECO:0000256" key="1">
    <source>
        <dbReference type="SAM" id="MobiDB-lite"/>
    </source>
</evidence>
<dbReference type="RefSeq" id="WP_135971942.1">
    <property type="nucleotide sequence ID" value="NZ_CP039291.1"/>
</dbReference>
<keyword evidence="4" id="KW-1185">Reference proteome</keyword>
<gene>
    <name evidence="3" type="ORF">E5225_12175</name>
</gene>
<reference evidence="3 4" key="1">
    <citation type="submission" date="2019-04" db="EMBL/GenBank/DDBJ databases">
        <title>Isolation and identification of Cellulomonas shaoxiangyii sp. Nov. isolated from feces of the Tibetan antelopes (Pantholops hodgsonii) in the Qinghai-Tibet plateau of China.</title>
        <authorList>
            <person name="Tian Z."/>
        </authorList>
    </citation>
    <scope>NUCLEOTIDE SEQUENCE [LARGE SCALE GENOMIC DNA]</scope>
    <source>
        <strain evidence="3 4">Z28</strain>
    </source>
</reference>
<evidence type="ECO:0000313" key="3">
    <source>
        <dbReference type="EMBL" id="QCB94206.1"/>
    </source>
</evidence>
<sequence length="300" mass="30175">MPGTDPQHGPHADGGAGAPPGDVPAADAVHPRRRWWPGVLVAVVVAAVLLVVRPWGPAPPAATPAPTSAAPSTPTTPSPTAPDSATSPAGPAGADAVFDATTLPGLLLTRSDIEDAVPGARSGVTQGLGPGQTPWGLPAGVAVEPATCTTAVTVVPGPPVAYDALAWANEDVRVAQDVVLLPDPAAARDAFAALVTTIDVCAEYTVVDAAGGREQWVTEPAIEGQGVLPEVAQEVTVRVGDEDARARYVGHTLVGNAIVTWTATALDPAAREDASEVLGTTAALSTMIEERALTAVRALA</sequence>
<dbReference type="EMBL" id="CP039291">
    <property type="protein sequence ID" value="QCB94206.1"/>
    <property type="molecule type" value="Genomic_DNA"/>
</dbReference>
<organism evidence="3 4">
    <name type="scientific">Cellulomonas shaoxiangyii</name>
    <dbReference type="NCBI Taxonomy" id="2566013"/>
    <lineage>
        <taxon>Bacteria</taxon>
        <taxon>Bacillati</taxon>
        <taxon>Actinomycetota</taxon>
        <taxon>Actinomycetes</taxon>
        <taxon>Micrococcales</taxon>
        <taxon>Cellulomonadaceae</taxon>
        <taxon>Cellulomonas</taxon>
    </lineage>
</organism>